<dbReference type="GO" id="GO:0003700">
    <property type="term" value="F:DNA-binding transcription factor activity"/>
    <property type="evidence" value="ECO:0007669"/>
    <property type="project" value="InterPro"/>
</dbReference>
<dbReference type="InterPro" id="IPR049636">
    <property type="entry name" value="HNF4-like_DBD"/>
</dbReference>
<dbReference type="Pfam" id="PF00105">
    <property type="entry name" value="zf-C4"/>
    <property type="match status" value="1"/>
</dbReference>
<dbReference type="CDD" id="cd06960">
    <property type="entry name" value="NR_DBD_HNF4A"/>
    <property type="match status" value="1"/>
</dbReference>
<dbReference type="InterPro" id="IPR001723">
    <property type="entry name" value="Nuclear_hrmn_rcpt"/>
</dbReference>
<feature type="domain" description="NR LBD" evidence="14">
    <location>
        <begin position="202"/>
        <end position="445"/>
    </location>
</feature>
<dbReference type="PROSITE" id="PS51030">
    <property type="entry name" value="NUCLEAR_REC_DBD_2"/>
    <property type="match status" value="1"/>
</dbReference>
<evidence type="ECO:0000256" key="10">
    <source>
        <dbReference type="ARBA" id="ARBA00023242"/>
    </source>
</evidence>
<keyword evidence="9 11" id="KW-0675">Receptor</keyword>
<dbReference type="InterPro" id="IPR000536">
    <property type="entry name" value="Nucl_hrmn_rcpt_lig-bd"/>
</dbReference>
<evidence type="ECO:0000313" key="18">
    <source>
        <dbReference type="Proteomes" id="UP000659654"/>
    </source>
</evidence>
<keyword evidence="18" id="KW-1185">Reference proteome</keyword>
<dbReference type="InterPro" id="IPR052499">
    <property type="entry name" value="C.elegans_NHRs"/>
</dbReference>
<dbReference type="SUPFAM" id="SSF48508">
    <property type="entry name" value="Nuclear receptor ligand-binding domain"/>
    <property type="match status" value="1"/>
</dbReference>
<evidence type="ECO:0000313" key="19">
    <source>
        <dbReference type="WBParaSite" id="BXY_0791000.1"/>
    </source>
</evidence>
<dbReference type="AlphaFoldDB" id="A0A1I7S4H7"/>
<evidence type="ECO:0000256" key="2">
    <source>
        <dbReference type="ARBA" id="ARBA00005993"/>
    </source>
</evidence>
<evidence type="ECO:0000256" key="12">
    <source>
        <dbReference type="SAM" id="MobiDB-lite"/>
    </source>
</evidence>
<name>A0A1I7S4H7_BURXY</name>
<evidence type="ECO:0000256" key="4">
    <source>
        <dbReference type="ARBA" id="ARBA00022771"/>
    </source>
</evidence>
<evidence type="ECO:0000256" key="3">
    <source>
        <dbReference type="ARBA" id="ARBA00022723"/>
    </source>
</evidence>
<keyword evidence="3 11" id="KW-0479">Metal-binding</keyword>
<accession>A0A1I7S4H7</accession>
<keyword evidence="5 11" id="KW-0862">Zinc</keyword>
<dbReference type="WBParaSite" id="BXY_0791000.1">
    <property type="protein sequence ID" value="BXY_0791000.1"/>
    <property type="gene ID" value="BXY_0791000"/>
</dbReference>
<reference evidence="19" key="1">
    <citation type="submission" date="2016-11" db="UniProtKB">
        <authorList>
            <consortium name="WormBaseParasite"/>
        </authorList>
    </citation>
    <scope>IDENTIFICATION</scope>
</reference>
<dbReference type="InterPro" id="IPR035500">
    <property type="entry name" value="NHR-like_dom_sf"/>
</dbReference>
<dbReference type="Proteomes" id="UP000582659">
    <property type="component" value="Unassembled WGS sequence"/>
</dbReference>
<proteinExistence type="inferred from homology"/>
<evidence type="ECO:0000256" key="8">
    <source>
        <dbReference type="ARBA" id="ARBA00023163"/>
    </source>
</evidence>
<feature type="domain" description="Nuclear receptor" evidence="13">
    <location>
        <begin position="1"/>
        <end position="75"/>
    </location>
</feature>
<evidence type="ECO:0000256" key="5">
    <source>
        <dbReference type="ARBA" id="ARBA00022833"/>
    </source>
</evidence>
<evidence type="ECO:0000313" key="15">
    <source>
        <dbReference type="EMBL" id="CAD5227165.1"/>
    </source>
</evidence>
<feature type="region of interest" description="Disordered" evidence="12">
    <location>
        <begin position="87"/>
        <end position="109"/>
    </location>
</feature>
<dbReference type="eggNOG" id="KOG3575">
    <property type="taxonomic scope" value="Eukaryota"/>
</dbReference>
<dbReference type="InterPro" id="IPR001628">
    <property type="entry name" value="Znf_hrmn_rcpt"/>
</dbReference>
<dbReference type="InterPro" id="IPR013088">
    <property type="entry name" value="Znf_NHR/GATA"/>
</dbReference>
<gene>
    <name evidence="15" type="ORF">BXYJ_LOCUS9710</name>
</gene>
<evidence type="ECO:0000256" key="6">
    <source>
        <dbReference type="ARBA" id="ARBA00023015"/>
    </source>
</evidence>
<dbReference type="PRINTS" id="PR00047">
    <property type="entry name" value="STROIDFINGER"/>
</dbReference>
<evidence type="ECO:0000256" key="1">
    <source>
        <dbReference type="ARBA" id="ARBA00004123"/>
    </source>
</evidence>
<dbReference type="SMART" id="SM00399">
    <property type="entry name" value="ZnF_C4"/>
    <property type="match status" value="1"/>
</dbReference>
<evidence type="ECO:0000259" key="13">
    <source>
        <dbReference type="PROSITE" id="PS51030"/>
    </source>
</evidence>
<dbReference type="EMBL" id="CAJFCV020000004">
    <property type="protein sequence ID" value="CAG9117107.1"/>
    <property type="molecule type" value="Genomic_DNA"/>
</dbReference>
<organism evidence="17 19">
    <name type="scientific">Bursaphelenchus xylophilus</name>
    <name type="common">Pinewood nematode worm</name>
    <name type="synonym">Aphelenchoides xylophilus</name>
    <dbReference type="NCBI Taxonomy" id="6326"/>
    <lineage>
        <taxon>Eukaryota</taxon>
        <taxon>Metazoa</taxon>
        <taxon>Ecdysozoa</taxon>
        <taxon>Nematoda</taxon>
        <taxon>Chromadorea</taxon>
        <taxon>Rhabditida</taxon>
        <taxon>Tylenchina</taxon>
        <taxon>Tylenchomorpha</taxon>
        <taxon>Aphelenchoidea</taxon>
        <taxon>Aphelenchoididae</taxon>
        <taxon>Bursaphelenchus</taxon>
    </lineage>
</organism>
<dbReference type="Gene3D" id="1.10.565.10">
    <property type="entry name" value="Retinoid X Receptor"/>
    <property type="match status" value="1"/>
</dbReference>
<dbReference type="GO" id="GO:0008270">
    <property type="term" value="F:zinc ion binding"/>
    <property type="evidence" value="ECO:0007669"/>
    <property type="project" value="UniProtKB-KW"/>
</dbReference>
<evidence type="ECO:0000256" key="11">
    <source>
        <dbReference type="RuleBase" id="RU004334"/>
    </source>
</evidence>
<dbReference type="PROSITE" id="PS51843">
    <property type="entry name" value="NR_LBD"/>
    <property type="match status" value="1"/>
</dbReference>
<keyword evidence="4 11" id="KW-0863">Zinc-finger</keyword>
<dbReference type="Proteomes" id="UP000095284">
    <property type="component" value="Unplaced"/>
</dbReference>
<keyword evidence="8 11" id="KW-0804">Transcription</keyword>
<feature type="compositionally biased region" description="Basic and acidic residues" evidence="12">
    <location>
        <begin position="87"/>
        <end position="97"/>
    </location>
</feature>
<evidence type="ECO:0000313" key="17">
    <source>
        <dbReference type="Proteomes" id="UP000095284"/>
    </source>
</evidence>
<evidence type="ECO:0000313" key="16">
    <source>
        <dbReference type="EMBL" id="CAG9117107.1"/>
    </source>
</evidence>
<keyword evidence="10 11" id="KW-0539">Nucleus</keyword>
<comment type="subcellular location">
    <subcellularLocation>
        <location evidence="1 11">Nucleus</location>
    </subcellularLocation>
</comment>
<dbReference type="PROSITE" id="PS00031">
    <property type="entry name" value="NUCLEAR_REC_DBD_1"/>
    <property type="match status" value="1"/>
</dbReference>
<dbReference type="OrthoDB" id="5804878at2759"/>
<sequence length="451" mass="51765">MNCLVCDQKGAARHYGSISCSGCKGFFRRSVRYNRKYVCTFENNCKISNEYRNCCRACRFRKCIEIGLDPKMVHSDRSCDTVLRRRAPEDRENRHEDDGNDTSTSVSPPILEKSPVEQLALVYGDEQQLNLWHTTNIIRLHQLFQLHQDNQPLGARNVIGLFDPSSAITVQRYYVLVDRLVNDYHEHDVNHLIGVSPFHNVDLNIPLESALNAEPRRVCQRSKLDWTASYPLPTSCFPRIWSRMFVAYSDWASHIPELKKLSFEDRTQLLVSRMTSVWWHWIVHQTVKHIPTEQHVFLMTGGSYLTLDQESMENSLDKSLCANLRKSCEWLFDEVARPAQDLQITDGEFLLLRLILLFTPSPCLSPEGNVLVREAQKFYRSALSEIVLQSLKSDPLAASTRICSLMSLCTPFEHMAQFETESMTLLVLNGIQGSAGRLPGEYYALRTKSLI</sequence>
<dbReference type="GO" id="GO:0000978">
    <property type="term" value="F:RNA polymerase II cis-regulatory region sequence-specific DNA binding"/>
    <property type="evidence" value="ECO:0007669"/>
    <property type="project" value="InterPro"/>
</dbReference>
<dbReference type="Pfam" id="PF00104">
    <property type="entry name" value="Hormone_recep"/>
    <property type="match status" value="1"/>
</dbReference>
<evidence type="ECO:0000256" key="7">
    <source>
        <dbReference type="ARBA" id="ARBA00023125"/>
    </source>
</evidence>
<dbReference type="PANTHER" id="PTHR47630">
    <property type="entry name" value="NUCLEAR HORMONE RECEPTOR FAMILY-RELATED-RELATED"/>
    <property type="match status" value="1"/>
</dbReference>
<dbReference type="EMBL" id="CAJFDI010000004">
    <property type="protein sequence ID" value="CAD5227165.1"/>
    <property type="molecule type" value="Genomic_DNA"/>
</dbReference>
<dbReference type="GO" id="GO:0005634">
    <property type="term" value="C:nucleus"/>
    <property type="evidence" value="ECO:0007669"/>
    <property type="project" value="UniProtKB-SubCell"/>
</dbReference>
<dbReference type="Proteomes" id="UP000659654">
    <property type="component" value="Unassembled WGS sequence"/>
</dbReference>
<keyword evidence="6 11" id="KW-0805">Transcription regulation</keyword>
<evidence type="ECO:0000259" key="14">
    <source>
        <dbReference type="PROSITE" id="PS51843"/>
    </source>
</evidence>
<dbReference type="SUPFAM" id="SSF57716">
    <property type="entry name" value="Glucocorticoid receptor-like (DNA-binding domain)"/>
    <property type="match status" value="1"/>
</dbReference>
<keyword evidence="7 11" id="KW-0238">DNA-binding</keyword>
<dbReference type="SMART" id="SM00430">
    <property type="entry name" value="HOLI"/>
    <property type="match status" value="1"/>
</dbReference>
<reference evidence="16" key="2">
    <citation type="submission" date="2020-08" db="EMBL/GenBank/DDBJ databases">
        <authorList>
            <person name="Kikuchi T."/>
        </authorList>
    </citation>
    <scope>NUCLEOTIDE SEQUENCE</scope>
    <source>
        <strain evidence="15">Ka4C1</strain>
    </source>
</reference>
<protein>
    <submittedName>
        <fullName evidence="15">(pine wood nematode) hypothetical protein</fullName>
    </submittedName>
</protein>
<evidence type="ECO:0000256" key="9">
    <source>
        <dbReference type="ARBA" id="ARBA00023170"/>
    </source>
</evidence>
<dbReference type="Gene3D" id="3.30.50.10">
    <property type="entry name" value="Erythroid Transcription Factor GATA-1, subunit A"/>
    <property type="match status" value="1"/>
</dbReference>
<comment type="similarity">
    <text evidence="2 11">Belongs to the nuclear hormone receptor family.</text>
</comment>
<dbReference type="PRINTS" id="PR00398">
    <property type="entry name" value="STRDHORMONER"/>
</dbReference>